<dbReference type="RefSeq" id="WP_066750478.1">
    <property type="nucleotide sequence ID" value="NZ_LXEN01000102.1"/>
</dbReference>
<feature type="domain" description="FecR protein" evidence="3">
    <location>
        <begin position="138"/>
        <end position="221"/>
    </location>
</feature>
<dbReference type="EMBL" id="LXEN01000102">
    <property type="protein sequence ID" value="OAT26168.1"/>
    <property type="molecule type" value="Genomic_DNA"/>
</dbReference>
<dbReference type="PANTHER" id="PTHR30273:SF2">
    <property type="entry name" value="PROTEIN FECR"/>
    <property type="match status" value="1"/>
</dbReference>
<comment type="caution">
    <text evidence="5">The sequence shown here is derived from an EMBL/GenBank/DDBJ whole genome shotgun (WGS) entry which is preliminary data.</text>
</comment>
<feature type="compositionally biased region" description="Basic and acidic residues" evidence="1">
    <location>
        <begin position="1"/>
        <end position="11"/>
    </location>
</feature>
<dbReference type="Pfam" id="PF16220">
    <property type="entry name" value="DUF4880"/>
    <property type="match status" value="1"/>
</dbReference>
<evidence type="ECO:0000259" key="3">
    <source>
        <dbReference type="Pfam" id="PF04773"/>
    </source>
</evidence>
<accession>A0A198FMU1</accession>
<dbReference type="AlphaFoldDB" id="A0A198FMU1"/>
<dbReference type="InterPro" id="IPR032623">
    <property type="entry name" value="FecR_N"/>
</dbReference>
<dbReference type="Gene3D" id="3.55.50.30">
    <property type="match status" value="1"/>
</dbReference>
<sequence>MMNKLDNKPYADKASATHLVGSEDERLNDSIDEQAALWFTRQHSQRMTPTQRAEFKDWMLHDAHQHAYQAIAELWRNCDDLPRPATPTIEKPKRSFWRPITHTMATFCLVAILYLPYSHLPALLMDNMTLATSDLPKEMTLADGSKVFLDRNSQVRVAYIQTERQLWLDKGQAYFKVKSNPYRPFYVHTDNSLVKVVGTEFEVSHYQNNQTSVAVHEGIVEVRASKNAKPTYLYAGTQATSLPTREQFVVSAINPDFVGSWRFGQLHFFEQPLTEVIAKLKPYLNINIQLASPDLAKMKVSGVANIDDAKSFITAIPLILPVNVIFTDKNNVLIINK</sequence>
<dbReference type="Gene3D" id="2.60.120.1440">
    <property type="match status" value="1"/>
</dbReference>
<dbReference type="OrthoDB" id="7026278at2"/>
<dbReference type="STRING" id="1354337.M983_2222"/>
<feature type="region of interest" description="Disordered" evidence="1">
    <location>
        <begin position="1"/>
        <end position="25"/>
    </location>
</feature>
<gene>
    <name evidence="5" type="ORF">M983_2222</name>
</gene>
<dbReference type="Pfam" id="PF04773">
    <property type="entry name" value="FecR"/>
    <property type="match status" value="1"/>
</dbReference>
<dbReference type="PANTHER" id="PTHR30273">
    <property type="entry name" value="PERIPLASMIC SIGNAL SENSOR AND SIGMA FACTOR ACTIVATOR FECR-RELATED"/>
    <property type="match status" value="1"/>
</dbReference>
<feature type="transmembrane region" description="Helical" evidence="2">
    <location>
        <begin position="100"/>
        <end position="117"/>
    </location>
</feature>
<keyword evidence="6" id="KW-1185">Reference proteome</keyword>
<feature type="domain" description="FecR N-terminal" evidence="4">
    <location>
        <begin position="33"/>
        <end position="74"/>
    </location>
</feature>
<dbReference type="InterPro" id="IPR006860">
    <property type="entry name" value="FecR"/>
</dbReference>
<keyword evidence="2 5" id="KW-0812">Transmembrane</keyword>
<keyword evidence="2" id="KW-1133">Transmembrane helix</keyword>
<protein>
    <submittedName>
        <fullName evidence="5">Putative transmembrane sensor</fullName>
    </submittedName>
</protein>
<evidence type="ECO:0000313" key="5">
    <source>
        <dbReference type="EMBL" id="OAT26168.1"/>
    </source>
</evidence>
<dbReference type="Proteomes" id="UP000094023">
    <property type="component" value="Unassembled WGS sequence"/>
</dbReference>
<keyword evidence="2" id="KW-0472">Membrane</keyword>
<reference evidence="5 6" key="1">
    <citation type="submission" date="2016-04" db="EMBL/GenBank/DDBJ databases">
        <title>ATOL: Assembling a taxonomically balanced genome-scale reconstruction of the evolutionary history of the Enterobacteriaceae.</title>
        <authorList>
            <person name="Plunkett G.III."/>
            <person name="Neeno-Eckwall E.C."/>
            <person name="Glasner J.D."/>
            <person name="Perna N.T."/>
        </authorList>
    </citation>
    <scope>NUCLEOTIDE SEQUENCE [LARGE SCALE GENOMIC DNA]</scope>
    <source>
        <strain evidence="5 6">ATCC 19692</strain>
    </source>
</reference>
<dbReference type="PATRIC" id="fig|1354337.4.peg.2274"/>
<dbReference type="InterPro" id="IPR012373">
    <property type="entry name" value="Ferrdict_sens_TM"/>
</dbReference>
<dbReference type="GO" id="GO:0016989">
    <property type="term" value="F:sigma factor antagonist activity"/>
    <property type="evidence" value="ECO:0007669"/>
    <property type="project" value="TreeGrafter"/>
</dbReference>
<evidence type="ECO:0000256" key="1">
    <source>
        <dbReference type="SAM" id="MobiDB-lite"/>
    </source>
</evidence>
<dbReference type="PIRSF" id="PIRSF018266">
    <property type="entry name" value="FecR"/>
    <property type="match status" value="1"/>
</dbReference>
<organism evidence="5 6">
    <name type="scientific">Proteus myxofaciens ATCC 19692</name>
    <dbReference type="NCBI Taxonomy" id="1354337"/>
    <lineage>
        <taxon>Bacteria</taxon>
        <taxon>Pseudomonadati</taxon>
        <taxon>Pseudomonadota</taxon>
        <taxon>Gammaproteobacteria</taxon>
        <taxon>Enterobacterales</taxon>
        <taxon>Morganellaceae</taxon>
        <taxon>Proteus</taxon>
    </lineage>
</organism>
<evidence type="ECO:0000256" key="2">
    <source>
        <dbReference type="SAM" id="Phobius"/>
    </source>
</evidence>
<evidence type="ECO:0000313" key="6">
    <source>
        <dbReference type="Proteomes" id="UP000094023"/>
    </source>
</evidence>
<evidence type="ECO:0000259" key="4">
    <source>
        <dbReference type="Pfam" id="PF16220"/>
    </source>
</evidence>
<name>A0A198FMU1_9GAMM</name>
<proteinExistence type="predicted"/>